<dbReference type="AlphaFoldDB" id="A0A3M0I931"/>
<keyword evidence="4" id="KW-1185">Reference proteome</keyword>
<comment type="caution">
    <text evidence="3">The sequence shown here is derived from an EMBL/GenBank/DDBJ whole genome shotgun (WGS) entry which is preliminary data.</text>
</comment>
<feature type="compositionally biased region" description="Basic and acidic residues" evidence="1">
    <location>
        <begin position="198"/>
        <end position="210"/>
    </location>
</feature>
<dbReference type="InterPro" id="IPR041698">
    <property type="entry name" value="Methyltransf_25"/>
</dbReference>
<keyword evidence="3" id="KW-0808">Transferase</keyword>
<accession>A0A3M0I931</accession>
<feature type="domain" description="Methyltransferase" evidence="2">
    <location>
        <begin position="43"/>
        <end position="139"/>
    </location>
</feature>
<dbReference type="GO" id="GO:0032259">
    <property type="term" value="P:methylation"/>
    <property type="evidence" value="ECO:0007669"/>
    <property type="project" value="UniProtKB-KW"/>
</dbReference>
<dbReference type="Pfam" id="PF13649">
    <property type="entry name" value="Methyltransf_25"/>
    <property type="match status" value="1"/>
</dbReference>
<proteinExistence type="predicted"/>
<dbReference type="RefSeq" id="WP_121889796.1">
    <property type="nucleotide sequence ID" value="NZ_PENI01000007.1"/>
</dbReference>
<evidence type="ECO:0000313" key="3">
    <source>
        <dbReference type="EMBL" id="RMB85355.1"/>
    </source>
</evidence>
<protein>
    <submittedName>
        <fullName evidence="3">Methyltransferase</fullName>
    </submittedName>
</protein>
<dbReference type="Proteomes" id="UP000270471">
    <property type="component" value="Unassembled WGS sequence"/>
</dbReference>
<keyword evidence="3" id="KW-0489">Methyltransferase</keyword>
<dbReference type="EMBL" id="PENI01000007">
    <property type="protein sequence ID" value="RMB85355.1"/>
    <property type="molecule type" value="Genomic_DNA"/>
</dbReference>
<evidence type="ECO:0000313" key="4">
    <source>
        <dbReference type="Proteomes" id="UP000270471"/>
    </source>
</evidence>
<evidence type="ECO:0000256" key="1">
    <source>
        <dbReference type="SAM" id="MobiDB-lite"/>
    </source>
</evidence>
<dbReference type="InterPro" id="IPR029063">
    <property type="entry name" value="SAM-dependent_MTases_sf"/>
</dbReference>
<dbReference type="OrthoDB" id="3528482at2"/>
<reference evidence="3 4" key="1">
    <citation type="submission" date="2017-11" db="EMBL/GenBank/DDBJ databases">
        <title>Draft genome of actinobacteria isolated from guarana (Paullinia cupana (Mart.) Ducke.</title>
        <authorList>
            <person name="Siqueira K.A."/>
            <person name="Liotti R.G."/>
            <person name="Mendes T.A.O."/>
            <person name="Soares M.A."/>
        </authorList>
    </citation>
    <scope>NUCLEOTIDE SEQUENCE [LARGE SCALE GENOMIC DNA]</scope>
    <source>
        <strain evidence="3 4">193</strain>
    </source>
</reference>
<sequence>MAAVSITTQFLRRPLMTGAVAASSRRLARAMTQHIGPADARLVVELGPGTGVFTDALLRLLPADARLVSIELNARLAAQLAATRHDPRLTVVHGAAADLAQAAGGPVDAIVSGLPWTVMPAGERERTLDAVAAGLVPGGPFTTFGYLHAAWTPPGRRLAAGLRDRFGLVERGPVVWPNVPPAFVYRACSPRPAAGGARRADAAEGARLDAGKWGAPPARP</sequence>
<organism evidence="3 4">
    <name type="scientific">Streptomyces shenzhenensis</name>
    <dbReference type="NCBI Taxonomy" id="943815"/>
    <lineage>
        <taxon>Bacteria</taxon>
        <taxon>Bacillati</taxon>
        <taxon>Actinomycetota</taxon>
        <taxon>Actinomycetes</taxon>
        <taxon>Kitasatosporales</taxon>
        <taxon>Streptomycetaceae</taxon>
        <taxon>Streptomyces</taxon>
    </lineage>
</organism>
<gene>
    <name evidence="3" type="ORF">CTZ28_14600</name>
</gene>
<evidence type="ECO:0000259" key="2">
    <source>
        <dbReference type="Pfam" id="PF13649"/>
    </source>
</evidence>
<feature type="region of interest" description="Disordered" evidence="1">
    <location>
        <begin position="194"/>
        <end position="220"/>
    </location>
</feature>
<dbReference type="CDD" id="cd02440">
    <property type="entry name" value="AdoMet_MTases"/>
    <property type="match status" value="1"/>
</dbReference>
<dbReference type="GO" id="GO:0008168">
    <property type="term" value="F:methyltransferase activity"/>
    <property type="evidence" value="ECO:0007669"/>
    <property type="project" value="UniProtKB-KW"/>
</dbReference>
<dbReference type="SUPFAM" id="SSF53335">
    <property type="entry name" value="S-adenosyl-L-methionine-dependent methyltransferases"/>
    <property type="match status" value="1"/>
</dbReference>
<dbReference type="Gene3D" id="3.40.50.150">
    <property type="entry name" value="Vaccinia Virus protein VP39"/>
    <property type="match status" value="1"/>
</dbReference>
<name>A0A3M0I931_9ACTN</name>